<feature type="binding site" evidence="10">
    <location>
        <position position="30"/>
    </location>
    <ligand>
        <name>S-adenosyl-L-methionine</name>
        <dbReference type="ChEBI" id="CHEBI:59789"/>
    </ligand>
</feature>
<gene>
    <name evidence="13" type="ORF">H4R26_000760</name>
</gene>
<sequence length="309" mass="34406">MSLPKLPKLPSIRDLIRIYNLRAKQQLSQNFIMDKNITDKIVQLAGLELESSLCVEVGPGPGLLTRSILGKGARNVIAVEKDPRFVPTLEQLRDASDGRFDVMLDDMLTVDHGKIIQRGLALGSNADNQISEFEHVHLVGNLPFSVATPLLVQWLHLLATKKGIFLSPNVSMSLMFQKEVGLRIVAPASNTERGRLSVVAQSICDAFKIYGVPASSFVPRPKVDAMVVQLRPLAQPLLKSSLGTLEHVARFSFMKRRKMMARIFKDWDPSHVALLEECEIDPTLRPQDVTTEKFCNLAQLIEARGLRLP</sequence>
<dbReference type="InterPro" id="IPR023165">
    <property type="entry name" value="rRNA_Ade_diMease-like_C"/>
</dbReference>
<feature type="binding site" evidence="10">
    <location>
        <position position="32"/>
    </location>
    <ligand>
        <name>S-adenosyl-L-methionine</name>
        <dbReference type="ChEBI" id="CHEBI:59789"/>
    </ligand>
</feature>
<evidence type="ECO:0000256" key="3">
    <source>
        <dbReference type="ARBA" id="ARBA00022552"/>
    </source>
</evidence>
<keyword evidence="14" id="KW-1185">Reference proteome</keyword>
<dbReference type="AlphaFoldDB" id="A0A9W8ELU0"/>
<dbReference type="EMBL" id="JANBQF010000025">
    <property type="protein sequence ID" value="KAJ2007498.1"/>
    <property type="molecule type" value="Genomic_DNA"/>
</dbReference>
<feature type="domain" description="Ribosomal RNA adenine methylase transferase N-terminal" evidence="12">
    <location>
        <begin position="37"/>
        <end position="234"/>
    </location>
</feature>
<dbReference type="SMART" id="SM00650">
    <property type="entry name" value="rADc"/>
    <property type="match status" value="1"/>
</dbReference>
<dbReference type="GO" id="GO:0003723">
    <property type="term" value="F:RNA binding"/>
    <property type="evidence" value="ECO:0007669"/>
    <property type="project" value="UniProtKB-UniRule"/>
</dbReference>
<dbReference type="GO" id="GO:0005759">
    <property type="term" value="C:mitochondrial matrix"/>
    <property type="evidence" value="ECO:0007669"/>
    <property type="project" value="TreeGrafter"/>
</dbReference>
<dbReference type="InterPro" id="IPR020598">
    <property type="entry name" value="rRNA_Ade_methylase_Trfase_N"/>
</dbReference>
<evidence type="ECO:0000256" key="8">
    <source>
        <dbReference type="ARBA" id="ARBA00024915"/>
    </source>
</evidence>
<keyword evidence="7 10" id="KW-0694">RNA-binding</keyword>
<feature type="binding site" evidence="10">
    <location>
        <position position="80"/>
    </location>
    <ligand>
        <name>S-adenosyl-L-methionine</name>
        <dbReference type="ChEBI" id="CHEBI:59789"/>
    </ligand>
</feature>
<evidence type="ECO:0000313" key="13">
    <source>
        <dbReference type="EMBL" id="KAJ2007498.1"/>
    </source>
</evidence>
<evidence type="ECO:0000256" key="9">
    <source>
        <dbReference type="ARBA" id="ARBA00049478"/>
    </source>
</evidence>
<protein>
    <recommendedName>
        <fullName evidence="11">rRNA adenine N(6)-methyltransferase</fullName>
        <ecNumber evidence="11">2.1.1.-</ecNumber>
    </recommendedName>
</protein>
<comment type="similarity">
    <text evidence="10 11">Belongs to the class I-like SAM-binding methyltransferase superfamily. rRNA adenine N(6)-methyltransferase family.</text>
</comment>
<dbReference type="PANTHER" id="PTHR11727:SF17">
    <property type="entry name" value="DIMETHYLADENOSINE TRANSFERASE 1, MITOCHONDRIAL"/>
    <property type="match status" value="1"/>
</dbReference>
<evidence type="ECO:0000256" key="11">
    <source>
        <dbReference type="RuleBase" id="RU362106"/>
    </source>
</evidence>
<comment type="catalytic activity">
    <reaction evidence="9">
        <text>adenosine(1779)/adenosine(1780) in 18S rRNA + 4 S-adenosyl-L-methionine = N(6)-dimethyladenosine(1779)/N(6)-dimethyladenosine(1780) in 18S rRNA + 4 S-adenosyl-L-homocysteine + 4 H(+)</text>
        <dbReference type="Rhea" id="RHEA:42780"/>
        <dbReference type="Rhea" id="RHEA-COMP:10234"/>
        <dbReference type="Rhea" id="RHEA-COMP:10236"/>
        <dbReference type="ChEBI" id="CHEBI:15378"/>
        <dbReference type="ChEBI" id="CHEBI:57856"/>
        <dbReference type="ChEBI" id="CHEBI:59789"/>
        <dbReference type="ChEBI" id="CHEBI:74411"/>
        <dbReference type="ChEBI" id="CHEBI:74493"/>
        <dbReference type="EC" id="2.1.1.183"/>
    </reaction>
</comment>
<evidence type="ECO:0000313" key="14">
    <source>
        <dbReference type="Proteomes" id="UP001150907"/>
    </source>
</evidence>
<dbReference type="Gene3D" id="1.10.8.100">
    <property type="entry name" value="Ribosomal RNA adenine dimethylase-like, domain 2"/>
    <property type="match status" value="1"/>
</dbReference>
<dbReference type="PROSITE" id="PS51689">
    <property type="entry name" value="SAM_RNA_A_N6_MT"/>
    <property type="match status" value="1"/>
</dbReference>
<keyword evidence="6 10" id="KW-0949">S-adenosyl-L-methionine</keyword>
<keyword evidence="4 10" id="KW-0489">Methyltransferase</keyword>
<evidence type="ECO:0000256" key="10">
    <source>
        <dbReference type="PROSITE-ProRule" id="PRU01026"/>
    </source>
</evidence>
<dbReference type="InterPro" id="IPR020596">
    <property type="entry name" value="rRNA_Ade_Mease_Trfase_CS"/>
</dbReference>
<dbReference type="EC" id="2.1.1.-" evidence="11"/>
<dbReference type="GO" id="GO:0006391">
    <property type="term" value="P:transcription initiation at mitochondrial promoter"/>
    <property type="evidence" value="ECO:0007669"/>
    <property type="project" value="TreeGrafter"/>
</dbReference>
<comment type="subcellular location">
    <subcellularLocation>
        <location evidence="2">Mitochondrion</location>
    </subcellularLocation>
</comment>
<comment type="caution">
    <text evidence="13">The sequence shown here is derived from an EMBL/GenBank/DDBJ whole genome shotgun (WGS) entry which is preliminary data.</text>
</comment>
<dbReference type="InterPro" id="IPR029063">
    <property type="entry name" value="SAM-dependent_MTases_sf"/>
</dbReference>
<dbReference type="Pfam" id="PF00398">
    <property type="entry name" value="RrnaAD"/>
    <property type="match status" value="1"/>
</dbReference>
<evidence type="ECO:0000256" key="2">
    <source>
        <dbReference type="ARBA" id="ARBA00004173"/>
    </source>
</evidence>
<dbReference type="NCBIfam" id="TIGR00755">
    <property type="entry name" value="ksgA"/>
    <property type="match status" value="1"/>
</dbReference>
<reference evidence="13" key="1">
    <citation type="submission" date="2022-07" db="EMBL/GenBank/DDBJ databases">
        <title>Phylogenomic reconstructions and comparative analyses of Kickxellomycotina fungi.</title>
        <authorList>
            <person name="Reynolds N.K."/>
            <person name="Stajich J.E."/>
            <person name="Barry K."/>
            <person name="Grigoriev I.V."/>
            <person name="Crous P."/>
            <person name="Smith M.E."/>
        </authorList>
    </citation>
    <scope>NUCLEOTIDE SEQUENCE</scope>
    <source>
        <strain evidence="13">IMI 214461</strain>
    </source>
</reference>
<evidence type="ECO:0000256" key="5">
    <source>
        <dbReference type="ARBA" id="ARBA00022679"/>
    </source>
</evidence>
<dbReference type="InterPro" id="IPR001737">
    <property type="entry name" value="KsgA/Erm"/>
</dbReference>
<dbReference type="Gene3D" id="3.40.50.150">
    <property type="entry name" value="Vaccinia Virus protein VP39"/>
    <property type="match status" value="1"/>
</dbReference>
<keyword evidence="3 11" id="KW-0698">rRNA processing</keyword>
<evidence type="ECO:0000256" key="7">
    <source>
        <dbReference type="ARBA" id="ARBA00022884"/>
    </source>
</evidence>
<evidence type="ECO:0000256" key="6">
    <source>
        <dbReference type="ARBA" id="ARBA00022691"/>
    </source>
</evidence>
<dbReference type="Proteomes" id="UP001150907">
    <property type="component" value="Unassembled WGS sequence"/>
</dbReference>
<dbReference type="PANTHER" id="PTHR11727">
    <property type="entry name" value="DIMETHYLADENOSINE TRANSFERASE"/>
    <property type="match status" value="1"/>
</dbReference>
<dbReference type="OrthoDB" id="16079at2759"/>
<name>A0A9W8ELU0_9FUNG</name>
<evidence type="ECO:0000259" key="12">
    <source>
        <dbReference type="SMART" id="SM00650"/>
    </source>
</evidence>
<comment type="function">
    <text evidence="8">Mitochondrial transcription factor that confers selective promoter recognition on the core subunit of the yeast mitochondrial RNA polymerase. Interacts with DNA in a non-specific manner.</text>
</comment>
<accession>A0A9W8ELU0</accession>
<organism evidence="13 14">
    <name type="scientific">Coemansia thaxteri</name>
    <dbReference type="NCBI Taxonomy" id="2663907"/>
    <lineage>
        <taxon>Eukaryota</taxon>
        <taxon>Fungi</taxon>
        <taxon>Fungi incertae sedis</taxon>
        <taxon>Zoopagomycota</taxon>
        <taxon>Kickxellomycotina</taxon>
        <taxon>Kickxellomycetes</taxon>
        <taxon>Kickxellales</taxon>
        <taxon>Kickxellaceae</taxon>
        <taxon>Coemansia</taxon>
    </lineage>
</organism>
<evidence type="ECO:0000256" key="1">
    <source>
        <dbReference type="ARBA" id="ARBA00002977"/>
    </source>
</evidence>
<feature type="binding site" evidence="10">
    <location>
        <position position="58"/>
    </location>
    <ligand>
        <name>S-adenosyl-L-methionine</name>
        <dbReference type="ChEBI" id="CHEBI:59789"/>
    </ligand>
</feature>
<dbReference type="SUPFAM" id="SSF53335">
    <property type="entry name" value="S-adenosyl-L-methionine-dependent methyltransferases"/>
    <property type="match status" value="1"/>
</dbReference>
<dbReference type="InterPro" id="IPR011530">
    <property type="entry name" value="rRNA_adenine_dimethylase"/>
</dbReference>
<evidence type="ECO:0000256" key="4">
    <source>
        <dbReference type="ARBA" id="ARBA00022603"/>
    </source>
</evidence>
<comment type="function">
    <text evidence="1">Specifically dimethylates two adjacent adenosines in the loop of a conserved hairpin near the 3'-end of 18S rRNA in the 40S particle.</text>
</comment>
<dbReference type="GO" id="GO:0034246">
    <property type="term" value="F:mitochondrial transcription factor activity"/>
    <property type="evidence" value="ECO:0007669"/>
    <property type="project" value="TreeGrafter"/>
</dbReference>
<keyword evidence="5 10" id="KW-0808">Transferase</keyword>
<feature type="binding site" evidence="10">
    <location>
        <position position="141"/>
    </location>
    <ligand>
        <name>S-adenosyl-L-methionine</name>
        <dbReference type="ChEBI" id="CHEBI:59789"/>
    </ligand>
</feature>
<proteinExistence type="inferred from homology"/>
<dbReference type="PROSITE" id="PS01131">
    <property type="entry name" value="RRNA_A_DIMETH"/>
    <property type="match status" value="1"/>
</dbReference>
<dbReference type="GO" id="GO:0052909">
    <property type="term" value="F:18S rRNA (adenine(1779)-N(6)/adenine(1780)-N(6))-dimethyltransferase activity"/>
    <property type="evidence" value="ECO:0007669"/>
    <property type="project" value="UniProtKB-EC"/>
</dbReference>
<feature type="binding site" evidence="10">
    <location>
        <position position="106"/>
    </location>
    <ligand>
        <name>S-adenosyl-L-methionine</name>
        <dbReference type="ChEBI" id="CHEBI:59789"/>
    </ligand>
</feature>